<sequence>MNNFQEKFQRKIQETSLDFIRGQMTDIAWEARLIGIKGARGVGKTTLLLQYIKKNLPLNEETLYVSLDQIWFAEHKLIDLADSFVKKGGKYLFLDEVHKYPNWAQELKNIYDDYPQLKIVFTGSSLLEILNARADLSRRAIVYTMQGLSYREYLNLILKENFPVYKLNEILSDHVKLAQDLNARVKPLQYFQNYLRSGYYPFFQEAPNLYFQRLEEVISMILEIELPLLRKVDIAYVNKLKQLLHIIAQSVPFMPNISKLSERIGINRNTLISYLYFLQEAQIIRNLYRDAKGITKLQKPDKIFLENTNLYYAFSSTNANMGNLRETFFANQLSNEHLIEYTVQGDFKVAGTYTFEIGGSHKTGQQLKGIENSYVVADNIEYGTENKIPLWLFGFLY</sequence>
<dbReference type="EMBL" id="FNCW01000017">
    <property type="protein sequence ID" value="SDH02624.1"/>
    <property type="molecule type" value="Genomic_DNA"/>
</dbReference>
<reference evidence="2 3" key="1">
    <citation type="submission" date="2016-10" db="EMBL/GenBank/DDBJ databases">
        <authorList>
            <person name="de Groot N.N."/>
        </authorList>
    </citation>
    <scope>NUCLEOTIDE SEQUENCE [LARGE SCALE GENOMIC DNA]</scope>
    <source>
        <strain evidence="2 3">DSM 19803</strain>
    </source>
</reference>
<evidence type="ECO:0000259" key="1">
    <source>
        <dbReference type="Pfam" id="PF13173"/>
    </source>
</evidence>
<dbReference type="SUPFAM" id="SSF52540">
    <property type="entry name" value="P-loop containing nucleoside triphosphate hydrolases"/>
    <property type="match status" value="1"/>
</dbReference>
<dbReference type="Gene3D" id="3.40.50.300">
    <property type="entry name" value="P-loop containing nucleotide triphosphate hydrolases"/>
    <property type="match status" value="1"/>
</dbReference>
<dbReference type="AlphaFoldDB" id="A0A1G7Z1V3"/>
<feature type="domain" description="AAA" evidence="1">
    <location>
        <begin position="32"/>
        <end position="154"/>
    </location>
</feature>
<accession>A0A1G7Z1V3</accession>
<proteinExistence type="predicted"/>
<dbReference type="PANTHER" id="PTHR42990:SF1">
    <property type="entry name" value="AAA+ ATPASE DOMAIN-CONTAINING PROTEIN"/>
    <property type="match status" value="1"/>
</dbReference>
<dbReference type="PANTHER" id="PTHR42990">
    <property type="entry name" value="ATPASE"/>
    <property type="match status" value="1"/>
</dbReference>
<name>A0A1G7Z1V3_9FLAO</name>
<dbReference type="Proteomes" id="UP000199296">
    <property type="component" value="Unassembled WGS sequence"/>
</dbReference>
<protein>
    <recommendedName>
        <fullName evidence="1">AAA domain-containing protein</fullName>
    </recommendedName>
</protein>
<evidence type="ECO:0000313" key="3">
    <source>
        <dbReference type="Proteomes" id="UP000199296"/>
    </source>
</evidence>
<dbReference type="Pfam" id="PF13173">
    <property type="entry name" value="AAA_14"/>
    <property type="match status" value="1"/>
</dbReference>
<dbReference type="RefSeq" id="WP_093369845.1">
    <property type="nucleotide sequence ID" value="NZ_FNCW01000017.1"/>
</dbReference>
<dbReference type="InterPro" id="IPR027417">
    <property type="entry name" value="P-loop_NTPase"/>
</dbReference>
<gene>
    <name evidence="2" type="ORF">SAMN04488027_1171</name>
</gene>
<organism evidence="2 3">
    <name type="scientific">Psychroflexus sediminis</name>
    <dbReference type="NCBI Taxonomy" id="470826"/>
    <lineage>
        <taxon>Bacteria</taxon>
        <taxon>Pseudomonadati</taxon>
        <taxon>Bacteroidota</taxon>
        <taxon>Flavobacteriia</taxon>
        <taxon>Flavobacteriales</taxon>
        <taxon>Flavobacteriaceae</taxon>
        <taxon>Psychroflexus</taxon>
    </lineage>
</organism>
<evidence type="ECO:0000313" key="2">
    <source>
        <dbReference type="EMBL" id="SDH02624.1"/>
    </source>
</evidence>
<dbReference type="InterPro" id="IPR041682">
    <property type="entry name" value="AAA_14"/>
</dbReference>
<keyword evidence="3" id="KW-1185">Reference proteome</keyword>
<dbReference type="OrthoDB" id="9768467at2"/>